<keyword evidence="1" id="KW-0732">Signal</keyword>
<gene>
    <name evidence="3" type="ORF">FHW12_003684</name>
</gene>
<feature type="chain" id="PRO_5032294410" description="DUF2059 domain-containing protein" evidence="1">
    <location>
        <begin position="21"/>
        <end position="184"/>
    </location>
</feature>
<dbReference type="AlphaFoldDB" id="A0A839F7B8"/>
<evidence type="ECO:0000256" key="1">
    <source>
        <dbReference type="SAM" id="SignalP"/>
    </source>
</evidence>
<evidence type="ECO:0000313" key="4">
    <source>
        <dbReference type="Proteomes" id="UP000550401"/>
    </source>
</evidence>
<name>A0A839F7B8_9GAMM</name>
<comment type="caution">
    <text evidence="3">The sequence shown here is derived from an EMBL/GenBank/DDBJ whole genome shotgun (WGS) entry which is preliminary data.</text>
</comment>
<feature type="domain" description="DUF2059" evidence="2">
    <location>
        <begin position="92"/>
        <end position="151"/>
    </location>
</feature>
<organism evidence="3 4">
    <name type="scientific">Dokdonella fugitiva</name>
    <dbReference type="NCBI Taxonomy" id="328517"/>
    <lineage>
        <taxon>Bacteria</taxon>
        <taxon>Pseudomonadati</taxon>
        <taxon>Pseudomonadota</taxon>
        <taxon>Gammaproteobacteria</taxon>
        <taxon>Lysobacterales</taxon>
        <taxon>Rhodanobacteraceae</taxon>
        <taxon>Dokdonella</taxon>
    </lineage>
</organism>
<dbReference type="Proteomes" id="UP000550401">
    <property type="component" value="Unassembled WGS sequence"/>
</dbReference>
<dbReference type="InterPro" id="IPR018637">
    <property type="entry name" value="DUF2059"/>
</dbReference>
<accession>A0A839F7B8</accession>
<dbReference type="RefSeq" id="WP_182532486.1">
    <property type="nucleotide sequence ID" value="NZ_JACGXL010000007.1"/>
</dbReference>
<sequence length="184" mass="20356">MLRTFAILFTGLCIAATAFAEAPGKVDAKTDLAMQLMAVTNLDRTMQQMADQVQAMMEKQFESYGSCPASSAVVHEMSAKIGEKVTGVLKSDAMKVDIASVYAEVFSEDELRETIAFYKSPLGRKLLERMPDLMQKSMQISQDRMREVMPEMQKLGEQYGERIREAAATCDAEDTTGKASSDKN</sequence>
<evidence type="ECO:0000313" key="3">
    <source>
        <dbReference type="EMBL" id="MBA8889438.1"/>
    </source>
</evidence>
<protein>
    <recommendedName>
        <fullName evidence="2">DUF2059 domain-containing protein</fullName>
    </recommendedName>
</protein>
<dbReference type="EMBL" id="JACGXL010000007">
    <property type="protein sequence ID" value="MBA8889438.1"/>
    <property type="molecule type" value="Genomic_DNA"/>
</dbReference>
<reference evidence="3 4" key="1">
    <citation type="submission" date="2020-07" db="EMBL/GenBank/DDBJ databases">
        <title>Genomic Encyclopedia of Type Strains, Phase IV (KMG-V): Genome sequencing to study the core and pangenomes of soil and plant-associated prokaryotes.</title>
        <authorList>
            <person name="Whitman W."/>
        </authorList>
    </citation>
    <scope>NUCLEOTIDE SEQUENCE [LARGE SCALE GENOMIC DNA]</scope>
    <source>
        <strain evidence="3 4">RH2WT43</strain>
    </source>
</reference>
<proteinExistence type="predicted"/>
<evidence type="ECO:0000259" key="2">
    <source>
        <dbReference type="Pfam" id="PF09832"/>
    </source>
</evidence>
<feature type="signal peptide" evidence="1">
    <location>
        <begin position="1"/>
        <end position="20"/>
    </location>
</feature>
<keyword evidence="4" id="KW-1185">Reference proteome</keyword>
<dbReference type="Pfam" id="PF09832">
    <property type="entry name" value="DUF2059"/>
    <property type="match status" value="1"/>
</dbReference>